<keyword evidence="2" id="KW-0808">Transferase</keyword>
<dbReference type="Pfam" id="PF08241">
    <property type="entry name" value="Methyltransf_11"/>
    <property type="match status" value="1"/>
</dbReference>
<evidence type="ECO:0000259" key="1">
    <source>
        <dbReference type="Pfam" id="PF08241"/>
    </source>
</evidence>
<dbReference type="AlphaFoldDB" id="A0A9X1IQ47"/>
<evidence type="ECO:0000313" key="3">
    <source>
        <dbReference type="Proteomes" id="UP001138757"/>
    </source>
</evidence>
<sequence length="255" mass="27626">MSGPSSGALASGAAAQLTARGWQPSKFALRGGRWLSAPGEVNVASRLFADRAVTNYVAAIRDFAHGALADLGCGNAPLAGVYAPYVESMLWVDWPGSLHQKVALDVSQDLNQPLAIESASLDTVLLTDVLEHIARPDDLIAELRRILRPGGRAIIGVPFLYWLHEEPHDHHRYTIHKLRDFAAAHGFAVLREQVNGGGLDVVRDLLTKLAYAERFPLPAWLVHHATGALFAPLGPVSRRAHNAMPMGYTVVWGVD</sequence>
<keyword evidence="3" id="KW-1185">Reference proteome</keyword>
<organism evidence="2 3">
    <name type="scientific">Sphingobium nicotianae</name>
    <dbReference type="NCBI Taxonomy" id="2782607"/>
    <lineage>
        <taxon>Bacteria</taxon>
        <taxon>Pseudomonadati</taxon>
        <taxon>Pseudomonadota</taxon>
        <taxon>Alphaproteobacteria</taxon>
        <taxon>Sphingomonadales</taxon>
        <taxon>Sphingomonadaceae</taxon>
        <taxon>Sphingobium</taxon>
    </lineage>
</organism>
<dbReference type="EMBL" id="JAHGAW010000003">
    <property type="protein sequence ID" value="MBT2186285.1"/>
    <property type="molecule type" value="Genomic_DNA"/>
</dbReference>
<reference evidence="2" key="1">
    <citation type="submission" date="2021-05" db="EMBL/GenBank/DDBJ databases">
        <title>Genome of Sphingobium sp. strain.</title>
        <authorList>
            <person name="Fan R."/>
        </authorList>
    </citation>
    <scope>NUCLEOTIDE SEQUENCE</scope>
    <source>
        <strain evidence="2">H33</strain>
    </source>
</reference>
<comment type="caution">
    <text evidence="2">The sequence shown here is derived from an EMBL/GenBank/DDBJ whole genome shotgun (WGS) entry which is preliminary data.</text>
</comment>
<proteinExistence type="predicted"/>
<dbReference type="InterPro" id="IPR013216">
    <property type="entry name" value="Methyltransf_11"/>
</dbReference>
<feature type="domain" description="Methyltransferase type 11" evidence="1">
    <location>
        <begin position="70"/>
        <end position="155"/>
    </location>
</feature>
<accession>A0A9X1IQ47</accession>
<dbReference type="RefSeq" id="WP_214622042.1">
    <property type="nucleotide sequence ID" value="NZ_JAHGAW010000003.1"/>
</dbReference>
<gene>
    <name evidence="2" type="ORF">KK488_04925</name>
</gene>
<protein>
    <submittedName>
        <fullName evidence="2">Methyltransferase domain-containing protein</fullName>
    </submittedName>
</protein>
<dbReference type="Gene3D" id="3.40.50.150">
    <property type="entry name" value="Vaccinia Virus protein VP39"/>
    <property type="match status" value="1"/>
</dbReference>
<dbReference type="GO" id="GO:0008757">
    <property type="term" value="F:S-adenosylmethionine-dependent methyltransferase activity"/>
    <property type="evidence" value="ECO:0007669"/>
    <property type="project" value="InterPro"/>
</dbReference>
<dbReference type="InterPro" id="IPR029063">
    <property type="entry name" value="SAM-dependent_MTases_sf"/>
</dbReference>
<keyword evidence="2" id="KW-0489">Methyltransferase</keyword>
<dbReference type="GO" id="GO:0032259">
    <property type="term" value="P:methylation"/>
    <property type="evidence" value="ECO:0007669"/>
    <property type="project" value="UniProtKB-KW"/>
</dbReference>
<dbReference type="SUPFAM" id="SSF53335">
    <property type="entry name" value="S-adenosyl-L-methionine-dependent methyltransferases"/>
    <property type="match status" value="1"/>
</dbReference>
<evidence type="ECO:0000313" key="2">
    <source>
        <dbReference type="EMBL" id="MBT2186285.1"/>
    </source>
</evidence>
<name>A0A9X1IQ47_9SPHN</name>
<dbReference type="Proteomes" id="UP001138757">
    <property type="component" value="Unassembled WGS sequence"/>
</dbReference>